<feature type="transmembrane region" description="Helical" evidence="1">
    <location>
        <begin position="254"/>
        <end position="271"/>
    </location>
</feature>
<dbReference type="InterPro" id="IPR025646">
    <property type="entry name" value="DUF4350"/>
</dbReference>
<dbReference type="OrthoDB" id="1111222at2"/>
<dbReference type="Proteomes" id="UP000198724">
    <property type="component" value="Unassembled WGS sequence"/>
</dbReference>
<feature type="domain" description="DUF4350" evidence="2">
    <location>
        <begin position="39"/>
        <end position="220"/>
    </location>
</feature>
<dbReference type="EMBL" id="FOOT01000001">
    <property type="protein sequence ID" value="SFG02334.1"/>
    <property type="molecule type" value="Genomic_DNA"/>
</dbReference>
<organism evidence="3 4">
    <name type="scientific">Pontibacter chinhatensis</name>
    <dbReference type="NCBI Taxonomy" id="1436961"/>
    <lineage>
        <taxon>Bacteria</taxon>
        <taxon>Pseudomonadati</taxon>
        <taxon>Bacteroidota</taxon>
        <taxon>Cytophagia</taxon>
        <taxon>Cytophagales</taxon>
        <taxon>Hymenobacteraceae</taxon>
        <taxon>Pontibacter</taxon>
    </lineage>
</organism>
<protein>
    <recommendedName>
        <fullName evidence="2">DUF4350 domain-containing protein</fullName>
    </recommendedName>
</protein>
<keyword evidence="1" id="KW-0812">Transmembrane</keyword>
<evidence type="ECO:0000313" key="4">
    <source>
        <dbReference type="Proteomes" id="UP000198724"/>
    </source>
</evidence>
<proteinExistence type="predicted"/>
<keyword evidence="1" id="KW-1133">Transmembrane helix</keyword>
<evidence type="ECO:0000259" key="2">
    <source>
        <dbReference type="Pfam" id="PF14258"/>
    </source>
</evidence>
<dbReference type="RefSeq" id="WP_092099042.1">
    <property type="nucleotide sequence ID" value="NZ_FOOT01000001.1"/>
</dbReference>
<reference evidence="4" key="1">
    <citation type="submission" date="2016-10" db="EMBL/GenBank/DDBJ databases">
        <authorList>
            <person name="Varghese N."/>
            <person name="Submissions S."/>
        </authorList>
    </citation>
    <scope>NUCLEOTIDE SEQUENCE [LARGE SCALE GENOMIC DNA]</scope>
    <source>
        <strain evidence="4">LP51</strain>
    </source>
</reference>
<accession>A0A1I2NEM8</accession>
<dbReference type="STRING" id="1436961.SAMN05421739_101700"/>
<keyword evidence="1" id="KW-0472">Membrane</keyword>
<dbReference type="AlphaFoldDB" id="A0A1I2NEM8"/>
<evidence type="ECO:0000313" key="3">
    <source>
        <dbReference type="EMBL" id="SFG02334.1"/>
    </source>
</evidence>
<evidence type="ECO:0000256" key="1">
    <source>
        <dbReference type="SAM" id="Phobius"/>
    </source>
</evidence>
<dbReference type="Pfam" id="PF14258">
    <property type="entry name" value="DUF4350"/>
    <property type="match status" value="1"/>
</dbReference>
<keyword evidence="4" id="KW-1185">Reference proteome</keyword>
<gene>
    <name evidence="3" type="ORF">SAMN05421739_101700</name>
</gene>
<sequence>MKGYRRYIALIGLLFVALVLLEYFRPKPVDWSQTFSREDKIPYGTYALYELLPDLFPGQPVQLVREPAYNVLQDSTLNGNYVFITKYFEADSLDTNLLLDFVQRGNQVFIAADEFSTYLRDTLHFSTVYLNTTNPDSTDFSFTSQSDRQVYTFPPNSYMRVLRVEEQHDHEALGRNKAGQLTFMRVPFGEGYFYINTVPLAFSNYQLLTLNQSGYAATALSHLPVQPVIWDDYQNLGREEDQSVFRVLMQHEPLTWAYYLSLIGLVLFLLFKSKRTQRIIPVMEPPRNTTLDFVKAIGSLYFNHGSHKNIAEKKIAYFLEHLRLHYHLATHTLDEELRERVKVKSGADAALVDQIFGLIQSIHQSSALSDQTLLMLNTYLEDFYSQTSIRPKANV</sequence>
<name>A0A1I2NEM8_9BACT</name>